<dbReference type="AlphaFoldDB" id="A0A7R9BZY9"/>
<evidence type="ECO:0000313" key="6">
    <source>
        <dbReference type="Proteomes" id="UP000678499"/>
    </source>
</evidence>
<dbReference type="EMBL" id="OA891572">
    <property type="protein sequence ID" value="CAD7284736.1"/>
    <property type="molecule type" value="Genomic_DNA"/>
</dbReference>
<dbReference type="Pfam" id="PF03712">
    <property type="entry name" value="Cu2_monoox_C"/>
    <property type="match status" value="1"/>
</dbReference>
<dbReference type="GO" id="GO:0042420">
    <property type="term" value="P:dopamine catabolic process"/>
    <property type="evidence" value="ECO:0007669"/>
    <property type="project" value="TreeGrafter"/>
</dbReference>
<comment type="similarity">
    <text evidence="1">Belongs to the copper type II ascorbate-dependent monooxygenase family.</text>
</comment>
<evidence type="ECO:0000313" key="5">
    <source>
        <dbReference type="EMBL" id="CAD7284736.1"/>
    </source>
</evidence>
<keyword evidence="6" id="KW-1185">Reference proteome</keyword>
<dbReference type="SUPFAM" id="SSF49742">
    <property type="entry name" value="PHM/PNGase F"/>
    <property type="match status" value="2"/>
</dbReference>
<evidence type="ECO:0000256" key="3">
    <source>
        <dbReference type="ARBA" id="ARBA00023180"/>
    </source>
</evidence>
<keyword evidence="2" id="KW-1015">Disulfide bond</keyword>
<gene>
    <name evidence="5" type="ORF">NMOB1V02_LOCUS12340</name>
</gene>
<evidence type="ECO:0000259" key="4">
    <source>
        <dbReference type="Pfam" id="PF03712"/>
    </source>
</evidence>
<dbReference type="PANTHER" id="PTHR10157:SF23">
    <property type="entry name" value="MOXD1 HOMOLOG 1"/>
    <property type="match status" value="1"/>
</dbReference>
<dbReference type="OrthoDB" id="10003276at2759"/>
<dbReference type="GO" id="GO:0006589">
    <property type="term" value="P:octopamine biosynthetic process"/>
    <property type="evidence" value="ECO:0007669"/>
    <property type="project" value="TreeGrafter"/>
</dbReference>
<dbReference type="EMBL" id="CAJPEX010009535">
    <property type="protein sequence ID" value="CAG0924888.1"/>
    <property type="molecule type" value="Genomic_DNA"/>
</dbReference>
<proteinExistence type="inferred from homology"/>
<accession>A0A7R9BZY9</accession>
<dbReference type="Proteomes" id="UP000678499">
    <property type="component" value="Unassembled WGS sequence"/>
</dbReference>
<dbReference type="GO" id="GO:0005507">
    <property type="term" value="F:copper ion binding"/>
    <property type="evidence" value="ECO:0007669"/>
    <property type="project" value="InterPro"/>
</dbReference>
<dbReference type="GO" id="GO:0004500">
    <property type="term" value="F:dopamine beta-monooxygenase activity"/>
    <property type="evidence" value="ECO:0007669"/>
    <property type="project" value="InterPro"/>
</dbReference>
<dbReference type="GO" id="GO:0030667">
    <property type="term" value="C:secretory granule membrane"/>
    <property type="evidence" value="ECO:0007669"/>
    <property type="project" value="TreeGrafter"/>
</dbReference>
<protein>
    <recommendedName>
        <fullName evidence="4">Copper type II ascorbate-dependent monooxygenase C-terminal domain-containing protein</fullName>
    </recommendedName>
</protein>
<dbReference type="InterPro" id="IPR036939">
    <property type="entry name" value="Cu2_ascorb_mOase_N_sf"/>
</dbReference>
<dbReference type="Gene3D" id="2.60.120.310">
    <property type="entry name" value="Copper type II, ascorbate-dependent monooxygenase, N-terminal domain"/>
    <property type="match status" value="1"/>
</dbReference>
<sequence>MYPENVGFPMKRQSDGPAFFMLEMHYNNPTFQTFRDSSGIRVYHTDIIRQQEMGVLELGITVTPFQIIPPNQKSFKTSAICTASCTQNGFPAEGVSVFAGLLHSHLLGRKMKLRLIRNGVEEPWFQFDDHYDFDFQETRVYPEEKKILPGDIFILECTLDSTARTGVTTGGWGTDDEMCLAFLSYYPRSDLMRCFTFFDFDLMQAQMGFPDLFADGNSLTWMVDQNTTWKEYLNNKYAPWSQETVDMFQQIAALQISQSFGFCLNEGSNVIQDAESISGYPDMQEYELPPRDCPTKKSPERVPIEMTKSLKLAFPRMAATNGHFFKRLPKV</sequence>
<dbReference type="InterPro" id="IPR014784">
    <property type="entry name" value="Cu2_ascorb_mOase-like_C"/>
</dbReference>
<keyword evidence="3" id="KW-0325">Glycoprotein</keyword>
<reference evidence="5" key="1">
    <citation type="submission" date="2020-11" db="EMBL/GenBank/DDBJ databases">
        <authorList>
            <person name="Tran Van P."/>
        </authorList>
    </citation>
    <scope>NUCLEOTIDE SEQUENCE</scope>
</reference>
<organism evidence="5">
    <name type="scientific">Notodromas monacha</name>
    <dbReference type="NCBI Taxonomy" id="399045"/>
    <lineage>
        <taxon>Eukaryota</taxon>
        <taxon>Metazoa</taxon>
        <taxon>Ecdysozoa</taxon>
        <taxon>Arthropoda</taxon>
        <taxon>Crustacea</taxon>
        <taxon>Oligostraca</taxon>
        <taxon>Ostracoda</taxon>
        <taxon>Podocopa</taxon>
        <taxon>Podocopida</taxon>
        <taxon>Cypridocopina</taxon>
        <taxon>Cypridoidea</taxon>
        <taxon>Cyprididae</taxon>
        <taxon>Notodromas</taxon>
    </lineage>
</organism>
<dbReference type="InterPro" id="IPR000945">
    <property type="entry name" value="DBH-like"/>
</dbReference>
<dbReference type="GO" id="GO:0042421">
    <property type="term" value="P:norepinephrine biosynthetic process"/>
    <property type="evidence" value="ECO:0007669"/>
    <property type="project" value="TreeGrafter"/>
</dbReference>
<dbReference type="Gene3D" id="2.60.120.230">
    <property type="match status" value="1"/>
</dbReference>
<dbReference type="PANTHER" id="PTHR10157">
    <property type="entry name" value="DOPAMINE BETA HYDROXYLASE RELATED"/>
    <property type="match status" value="1"/>
</dbReference>
<evidence type="ECO:0000256" key="2">
    <source>
        <dbReference type="ARBA" id="ARBA00023157"/>
    </source>
</evidence>
<feature type="domain" description="Copper type II ascorbate-dependent monooxygenase C-terminal" evidence="4">
    <location>
        <begin position="53"/>
        <end position="201"/>
    </location>
</feature>
<evidence type="ECO:0000256" key="1">
    <source>
        <dbReference type="ARBA" id="ARBA00010676"/>
    </source>
</evidence>
<name>A0A7R9BZY9_9CRUS</name>
<dbReference type="FunFam" id="2.60.120.230:FF:000001">
    <property type="entry name" value="Monooxygenase, DBH-like 1"/>
    <property type="match status" value="1"/>
</dbReference>
<dbReference type="InterPro" id="IPR008977">
    <property type="entry name" value="PHM/PNGase_F_dom_sf"/>
</dbReference>
<dbReference type="InterPro" id="IPR024548">
    <property type="entry name" value="Cu2_monoox_C"/>
</dbReference>
<dbReference type="GO" id="GO:0005615">
    <property type="term" value="C:extracellular space"/>
    <property type="evidence" value="ECO:0007669"/>
    <property type="project" value="TreeGrafter"/>
</dbReference>